<dbReference type="InterPro" id="IPR027417">
    <property type="entry name" value="P-loop_NTPase"/>
</dbReference>
<protein>
    <submittedName>
        <fullName evidence="2">AAA family ATPase</fullName>
    </submittedName>
</protein>
<dbReference type="PANTHER" id="PTHR43581">
    <property type="entry name" value="ATP/GTP PHOSPHATASE"/>
    <property type="match status" value="1"/>
</dbReference>
<dbReference type="InterPro" id="IPR038729">
    <property type="entry name" value="Rad50/SbcC_AAA"/>
</dbReference>
<accession>A0ABX1BDH1</accession>
<dbReference type="Proteomes" id="UP000696294">
    <property type="component" value="Unassembled WGS sequence"/>
</dbReference>
<dbReference type="EMBL" id="JAATEP010000021">
    <property type="protein sequence ID" value="NJP93168.1"/>
    <property type="molecule type" value="Genomic_DNA"/>
</dbReference>
<sequence>MYVSRIKVSGIRGFFGRRALDLRLTHPGWTVLAGRNGSGKTTLLRAIALAVSGPYVAHALNPGFPGWVSVGLDEGAVEAEVLTDPAWDLLWNEGVGTLSIGMSWEGESGEFTVSSSDLEASKETWMNEPRGWFIAGYGPFRRLSGGASESQRLMRDTGRVAHLASLFHEDVSLAESVSWLIDLHLRRLEERPGAADLLRIVIELLNDGLLPDGFKIERVDSEGLWVVRDGHSIALRELSDGYRTVTALVLDLVRRMDQVHTLTEPDRVDGSRVKVPGVVLIDEIDAHLHVSWQKKIGGWLKDHFPQIQFIVTSHSPYICQSADPGGLIRLAGLDEDAPPRVVDEDLHQRIVNGSGDDALLTDLFGVDSLYSDEAERNRHRLVVLERAIMGNTATPEEEHEYRTLRDRLKSTMTTRVSEVAARIVEP</sequence>
<dbReference type="SUPFAM" id="SSF52540">
    <property type="entry name" value="P-loop containing nucleoside triphosphate hydrolases"/>
    <property type="match status" value="1"/>
</dbReference>
<evidence type="ECO:0000259" key="1">
    <source>
        <dbReference type="SMART" id="SM00382"/>
    </source>
</evidence>
<name>A0ABX1BDH1_9ACTN</name>
<dbReference type="RefSeq" id="WP_168013090.1">
    <property type="nucleotide sequence ID" value="NZ_JAATEP010000021.1"/>
</dbReference>
<dbReference type="InterPro" id="IPR003959">
    <property type="entry name" value="ATPase_AAA_core"/>
</dbReference>
<dbReference type="Pfam" id="PF13476">
    <property type="entry name" value="AAA_23"/>
    <property type="match status" value="1"/>
</dbReference>
<organism evidence="2 3">
    <name type="scientific">Nonomuraea composti</name>
    <dbReference type="NCBI Taxonomy" id="2720023"/>
    <lineage>
        <taxon>Bacteria</taxon>
        <taxon>Bacillati</taxon>
        <taxon>Actinomycetota</taxon>
        <taxon>Actinomycetes</taxon>
        <taxon>Streptosporangiales</taxon>
        <taxon>Streptosporangiaceae</taxon>
        <taxon>Nonomuraea</taxon>
    </lineage>
</organism>
<dbReference type="SMART" id="SM00382">
    <property type="entry name" value="AAA"/>
    <property type="match status" value="1"/>
</dbReference>
<evidence type="ECO:0000313" key="3">
    <source>
        <dbReference type="Proteomes" id="UP000696294"/>
    </source>
</evidence>
<dbReference type="InterPro" id="IPR003593">
    <property type="entry name" value="AAA+_ATPase"/>
</dbReference>
<proteinExistence type="predicted"/>
<gene>
    <name evidence="2" type="ORF">HCN51_27605</name>
</gene>
<comment type="caution">
    <text evidence="2">The sequence shown here is derived from an EMBL/GenBank/DDBJ whole genome shotgun (WGS) entry which is preliminary data.</text>
</comment>
<feature type="domain" description="AAA+ ATPase" evidence="1">
    <location>
        <begin position="26"/>
        <end position="343"/>
    </location>
</feature>
<dbReference type="InterPro" id="IPR051396">
    <property type="entry name" value="Bact_Antivir_Def_Nuclease"/>
</dbReference>
<dbReference type="Gene3D" id="3.40.50.300">
    <property type="entry name" value="P-loop containing nucleotide triphosphate hydrolases"/>
    <property type="match status" value="2"/>
</dbReference>
<dbReference type="Pfam" id="PF13304">
    <property type="entry name" value="AAA_21"/>
    <property type="match status" value="1"/>
</dbReference>
<reference evidence="2 3" key="1">
    <citation type="submission" date="2020-03" db="EMBL/GenBank/DDBJ databases">
        <title>WGS of actinomycetes isolated from Thailand.</title>
        <authorList>
            <person name="Thawai C."/>
        </authorList>
    </citation>
    <scope>NUCLEOTIDE SEQUENCE [LARGE SCALE GENOMIC DNA]</scope>
    <source>
        <strain evidence="2 3">FMUSA5-5</strain>
    </source>
</reference>
<keyword evidence="3" id="KW-1185">Reference proteome</keyword>
<dbReference type="PANTHER" id="PTHR43581:SF2">
    <property type="entry name" value="EXCINUCLEASE ATPASE SUBUNIT"/>
    <property type="match status" value="1"/>
</dbReference>
<evidence type="ECO:0000313" key="2">
    <source>
        <dbReference type="EMBL" id="NJP93168.1"/>
    </source>
</evidence>